<evidence type="ECO:0000256" key="1">
    <source>
        <dbReference type="SAM" id="MobiDB-lite"/>
    </source>
</evidence>
<keyword evidence="3" id="KW-1185">Reference proteome</keyword>
<organism evidence="2 3">
    <name type="scientific">Drosophila simulans</name>
    <name type="common">Fruit fly</name>
    <dbReference type="NCBI Taxonomy" id="7240"/>
    <lineage>
        <taxon>Eukaryota</taxon>
        <taxon>Metazoa</taxon>
        <taxon>Ecdysozoa</taxon>
        <taxon>Arthropoda</taxon>
        <taxon>Hexapoda</taxon>
        <taxon>Insecta</taxon>
        <taxon>Pterygota</taxon>
        <taxon>Neoptera</taxon>
        <taxon>Endopterygota</taxon>
        <taxon>Diptera</taxon>
        <taxon>Brachycera</taxon>
        <taxon>Muscomorpha</taxon>
        <taxon>Ephydroidea</taxon>
        <taxon>Drosophilidae</taxon>
        <taxon>Drosophila</taxon>
        <taxon>Sophophora</taxon>
    </lineage>
</organism>
<dbReference type="EMBL" id="CM000366">
    <property type="protein sequence ID" value="EDX16885.1"/>
    <property type="molecule type" value="Genomic_DNA"/>
</dbReference>
<accession>B4R331</accession>
<name>B4R331_DROSI</name>
<reference evidence="2 3" key="1">
    <citation type="journal article" date="2007" name="Nature">
        <title>Evolution of genes and genomes on the Drosophila phylogeny.</title>
        <authorList>
            <consortium name="Drosophila 12 Genomes Consortium"/>
            <person name="Clark A.G."/>
            <person name="Eisen M.B."/>
            <person name="Smith D.R."/>
            <person name="Bergman C.M."/>
            <person name="Oliver B."/>
            <person name="Markow T.A."/>
            <person name="Kaufman T.C."/>
            <person name="Kellis M."/>
            <person name="Gelbart W."/>
            <person name="Iyer V.N."/>
            <person name="Pollard D.A."/>
            <person name="Sackton T.B."/>
            <person name="Larracuente A.M."/>
            <person name="Singh N.D."/>
            <person name="Abad J.P."/>
            <person name="Abt D.N."/>
            <person name="Adryan B."/>
            <person name="Aguade M."/>
            <person name="Akashi H."/>
            <person name="Anderson W.W."/>
            <person name="Aquadro C.F."/>
            <person name="Ardell D.H."/>
            <person name="Arguello R."/>
            <person name="Artieri C.G."/>
            <person name="Barbash D.A."/>
            <person name="Barker D."/>
            <person name="Barsanti P."/>
            <person name="Batterham P."/>
            <person name="Batzoglou S."/>
            <person name="Begun D."/>
            <person name="Bhutkar A."/>
            <person name="Blanco E."/>
            <person name="Bosak S.A."/>
            <person name="Bradley R.K."/>
            <person name="Brand A.D."/>
            <person name="Brent M.R."/>
            <person name="Brooks A.N."/>
            <person name="Brown R.H."/>
            <person name="Butlin R.K."/>
            <person name="Caggese C."/>
            <person name="Calvi B.R."/>
            <person name="Bernardo de Carvalho A."/>
            <person name="Caspi A."/>
            <person name="Castrezana S."/>
            <person name="Celniker S.E."/>
            <person name="Chang J.L."/>
            <person name="Chapple C."/>
            <person name="Chatterji S."/>
            <person name="Chinwalla A."/>
            <person name="Civetta A."/>
            <person name="Clifton S.W."/>
            <person name="Comeron J.M."/>
            <person name="Costello J.C."/>
            <person name="Coyne J.A."/>
            <person name="Daub J."/>
            <person name="David R.G."/>
            <person name="Delcher A.L."/>
            <person name="Delehaunty K."/>
            <person name="Do C.B."/>
            <person name="Ebling H."/>
            <person name="Edwards K."/>
            <person name="Eickbush T."/>
            <person name="Evans J.D."/>
            <person name="Filipski A."/>
            <person name="Findeiss S."/>
            <person name="Freyhult E."/>
            <person name="Fulton L."/>
            <person name="Fulton R."/>
            <person name="Garcia A.C."/>
            <person name="Gardiner A."/>
            <person name="Garfield D.A."/>
            <person name="Garvin B.E."/>
            <person name="Gibson G."/>
            <person name="Gilbert D."/>
            <person name="Gnerre S."/>
            <person name="Godfrey J."/>
            <person name="Good R."/>
            <person name="Gotea V."/>
            <person name="Gravely B."/>
            <person name="Greenberg A.J."/>
            <person name="Griffiths-Jones S."/>
            <person name="Gross S."/>
            <person name="Guigo R."/>
            <person name="Gustafson E.A."/>
            <person name="Haerty W."/>
            <person name="Hahn M.W."/>
            <person name="Halligan D.L."/>
            <person name="Halpern A.L."/>
            <person name="Halter G.M."/>
            <person name="Han M.V."/>
            <person name="Heger A."/>
            <person name="Hillier L."/>
            <person name="Hinrichs A.S."/>
            <person name="Holmes I."/>
            <person name="Hoskins R.A."/>
            <person name="Hubisz M.J."/>
            <person name="Hultmark D."/>
            <person name="Huntley M.A."/>
            <person name="Jaffe D.B."/>
            <person name="Jagadeeshan S."/>
            <person name="Jeck W.R."/>
            <person name="Johnson J."/>
            <person name="Jones C.D."/>
            <person name="Jordan W.C."/>
            <person name="Karpen G.H."/>
            <person name="Kataoka E."/>
            <person name="Keightley P.D."/>
            <person name="Kheradpour P."/>
            <person name="Kirkness E.F."/>
            <person name="Koerich L.B."/>
            <person name="Kristiansen K."/>
            <person name="Kudrna D."/>
            <person name="Kulathinal R.J."/>
            <person name="Kumar S."/>
            <person name="Kwok R."/>
            <person name="Lander E."/>
            <person name="Langley C.H."/>
            <person name="Lapoint R."/>
            <person name="Lazzaro B.P."/>
            <person name="Lee S.J."/>
            <person name="Levesque L."/>
            <person name="Li R."/>
            <person name="Lin C.F."/>
            <person name="Lin M.F."/>
            <person name="Lindblad-Toh K."/>
            <person name="Llopart A."/>
            <person name="Long M."/>
            <person name="Low L."/>
            <person name="Lozovsky E."/>
            <person name="Lu J."/>
            <person name="Luo M."/>
            <person name="Machado C.A."/>
            <person name="Makalowski W."/>
            <person name="Marzo M."/>
            <person name="Matsuda M."/>
            <person name="Matzkin L."/>
            <person name="McAllister B."/>
            <person name="McBride C.S."/>
            <person name="McKernan B."/>
            <person name="McKernan K."/>
            <person name="Mendez-Lago M."/>
            <person name="Minx P."/>
            <person name="Mollenhauer M.U."/>
            <person name="Montooth K."/>
            <person name="Mount S.M."/>
            <person name="Mu X."/>
            <person name="Myers E."/>
            <person name="Negre B."/>
            <person name="Newfeld S."/>
            <person name="Nielsen R."/>
            <person name="Noor M.A."/>
            <person name="O'Grady P."/>
            <person name="Pachter L."/>
            <person name="Papaceit M."/>
            <person name="Parisi M.J."/>
            <person name="Parisi M."/>
            <person name="Parts L."/>
            <person name="Pedersen J.S."/>
            <person name="Pesole G."/>
            <person name="Phillippy A.M."/>
            <person name="Ponting C.P."/>
            <person name="Pop M."/>
            <person name="Porcelli D."/>
            <person name="Powell J.R."/>
            <person name="Prohaska S."/>
            <person name="Pruitt K."/>
            <person name="Puig M."/>
            <person name="Quesneville H."/>
            <person name="Ram K.R."/>
            <person name="Rand D."/>
            <person name="Rasmussen M.D."/>
            <person name="Reed L.K."/>
            <person name="Reenan R."/>
            <person name="Reily A."/>
            <person name="Remington K.A."/>
            <person name="Rieger T.T."/>
            <person name="Ritchie M.G."/>
            <person name="Robin C."/>
            <person name="Rogers Y.H."/>
            <person name="Rohde C."/>
            <person name="Rozas J."/>
            <person name="Rubenfield M.J."/>
            <person name="Ruiz A."/>
            <person name="Russo S."/>
            <person name="Salzberg S.L."/>
            <person name="Sanchez-Gracia A."/>
            <person name="Saranga D.J."/>
            <person name="Sato H."/>
            <person name="Schaeffer S.W."/>
            <person name="Schatz M.C."/>
            <person name="Schlenke T."/>
            <person name="Schwartz R."/>
            <person name="Segarra C."/>
            <person name="Singh R.S."/>
            <person name="Sirot L."/>
            <person name="Sirota M."/>
            <person name="Sisneros N.B."/>
            <person name="Smith C.D."/>
            <person name="Smith T.F."/>
            <person name="Spieth J."/>
            <person name="Stage D.E."/>
            <person name="Stark A."/>
            <person name="Stephan W."/>
            <person name="Strausberg R.L."/>
            <person name="Strempel S."/>
            <person name="Sturgill D."/>
            <person name="Sutton G."/>
            <person name="Sutton G.G."/>
            <person name="Tao W."/>
            <person name="Teichmann S."/>
            <person name="Tobari Y.N."/>
            <person name="Tomimura Y."/>
            <person name="Tsolas J.M."/>
            <person name="Valente V.L."/>
            <person name="Venter E."/>
            <person name="Venter J.C."/>
            <person name="Vicario S."/>
            <person name="Vieira F.G."/>
            <person name="Vilella A.J."/>
            <person name="Villasante A."/>
            <person name="Walenz B."/>
            <person name="Wang J."/>
            <person name="Wasserman M."/>
            <person name="Watts T."/>
            <person name="Wilson D."/>
            <person name="Wilson R.K."/>
            <person name="Wing R.A."/>
            <person name="Wolfner M.F."/>
            <person name="Wong A."/>
            <person name="Wong G.K."/>
            <person name="Wu C.I."/>
            <person name="Wu G."/>
            <person name="Yamamoto D."/>
            <person name="Yang H.P."/>
            <person name="Yang S.P."/>
            <person name="Yorke J.A."/>
            <person name="Yoshida K."/>
            <person name="Zdobnov E."/>
            <person name="Zhang P."/>
            <person name="Zhang Y."/>
            <person name="Zimin A.V."/>
            <person name="Baldwin J."/>
            <person name="Abdouelleil A."/>
            <person name="Abdulkadir J."/>
            <person name="Abebe A."/>
            <person name="Abera B."/>
            <person name="Abreu J."/>
            <person name="Acer S.C."/>
            <person name="Aftuck L."/>
            <person name="Alexander A."/>
            <person name="An P."/>
            <person name="Anderson E."/>
            <person name="Anderson S."/>
            <person name="Arachi H."/>
            <person name="Azer M."/>
            <person name="Bachantsang P."/>
            <person name="Barry A."/>
            <person name="Bayul T."/>
            <person name="Berlin A."/>
            <person name="Bessette D."/>
            <person name="Bloom T."/>
            <person name="Blye J."/>
            <person name="Boguslavskiy L."/>
            <person name="Bonnet C."/>
            <person name="Boukhgalter B."/>
            <person name="Bourzgui I."/>
            <person name="Brown A."/>
            <person name="Cahill P."/>
            <person name="Channer S."/>
            <person name="Cheshatsang Y."/>
            <person name="Chuda L."/>
            <person name="Citroen M."/>
            <person name="Collymore A."/>
            <person name="Cooke P."/>
            <person name="Costello M."/>
            <person name="D'Aco K."/>
            <person name="Daza R."/>
            <person name="De Haan G."/>
            <person name="DeGray S."/>
            <person name="DeMaso C."/>
            <person name="Dhargay N."/>
            <person name="Dooley K."/>
            <person name="Dooley E."/>
            <person name="Doricent M."/>
            <person name="Dorje P."/>
            <person name="Dorjee K."/>
            <person name="Dupes A."/>
            <person name="Elong R."/>
            <person name="Falk J."/>
            <person name="Farina A."/>
            <person name="Faro S."/>
            <person name="Ferguson D."/>
            <person name="Fisher S."/>
            <person name="Foley C.D."/>
            <person name="Franke A."/>
            <person name="Friedrich D."/>
            <person name="Gadbois L."/>
            <person name="Gearin G."/>
            <person name="Gearin C.R."/>
            <person name="Giannoukos G."/>
            <person name="Goode T."/>
            <person name="Graham J."/>
            <person name="Grandbois E."/>
            <person name="Grewal S."/>
            <person name="Gyaltsen K."/>
            <person name="Hafez N."/>
            <person name="Hagos B."/>
            <person name="Hall J."/>
            <person name="Henson C."/>
            <person name="Hollinger A."/>
            <person name="Honan T."/>
            <person name="Huard M.D."/>
            <person name="Hughes L."/>
            <person name="Hurhula B."/>
            <person name="Husby M.E."/>
            <person name="Kamat A."/>
            <person name="Kanga B."/>
            <person name="Kashin S."/>
            <person name="Khazanovich D."/>
            <person name="Kisner P."/>
            <person name="Lance K."/>
            <person name="Lara M."/>
            <person name="Lee W."/>
            <person name="Lennon N."/>
            <person name="Letendre F."/>
            <person name="LeVine R."/>
            <person name="Lipovsky A."/>
            <person name="Liu X."/>
            <person name="Liu J."/>
            <person name="Liu S."/>
            <person name="Lokyitsang T."/>
            <person name="Lokyitsang Y."/>
            <person name="Lubonja R."/>
            <person name="Lui A."/>
            <person name="MacDonald P."/>
            <person name="Magnisalis V."/>
            <person name="Maru K."/>
            <person name="Matthews C."/>
            <person name="McCusker W."/>
            <person name="McDonough S."/>
            <person name="Mehta T."/>
            <person name="Meldrim J."/>
            <person name="Meneus L."/>
            <person name="Mihai O."/>
            <person name="Mihalev A."/>
            <person name="Mihova T."/>
            <person name="Mittelman R."/>
            <person name="Mlenga V."/>
            <person name="Montmayeur A."/>
            <person name="Mulrain L."/>
            <person name="Navidi A."/>
            <person name="Naylor J."/>
            <person name="Negash T."/>
            <person name="Nguyen T."/>
            <person name="Nguyen N."/>
            <person name="Nicol R."/>
            <person name="Norbu C."/>
            <person name="Norbu N."/>
            <person name="Novod N."/>
            <person name="O'Neill B."/>
            <person name="Osman S."/>
            <person name="Markiewicz E."/>
            <person name="Oyono O.L."/>
            <person name="Patti C."/>
            <person name="Phunkhang P."/>
            <person name="Pierre F."/>
            <person name="Priest M."/>
            <person name="Raghuraman S."/>
            <person name="Rege F."/>
            <person name="Reyes R."/>
            <person name="Rise C."/>
            <person name="Rogov P."/>
            <person name="Ross K."/>
            <person name="Ryan E."/>
            <person name="Settipalli S."/>
            <person name="Shea T."/>
            <person name="Sherpa N."/>
            <person name="Shi L."/>
            <person name="Shih D."/>
            <person name="Sparrow T."/>
            <person name="Spaulding J."/>
            <person name="Stalker J."/>
            <person name="Stange-Thomann N."/>
            <person name="Stavropoulos S."/>
            <person name="Stone C."/>
            <person name="Strader C."/>
            <person name="Tesfaye S."/>
            <person name="Thomson T."/>
            <person name="Thoulutsang Y."/>
            <person name="Thoulutsang D."/>
            <person name="Topham K."/>
            <person name="Topping I."/>
            <person name="Tsamla T."/>
            <person name="Vassiliev H."/>
            <person name="Vo A."/>
            <person name="Wangchuk T."/>
            <person name="Wangdi T."/>
            <person name="Weiand M."/>
            <person name="Wilkinson J."/>
            <person name="Wilson A."/>
            <person name="Yadav S."/>
            <person name="Young G."/>
            <person name="Yu Q."/>
            <person name="Zembek L."/>
            <person name="Zhong D."/>
            <person name="Zimmer A."/>
            <person name="Zwirko Z."/>
            <person name="Jaffe D.B."/>
            <person name="Alvarez P."/>
            <person name="Brockman W."/>
            <person name="Butler J."/>
            <person name="Chin C."/>
            <person name="Gnerre S."/>
            <person name="Grabherr M."/>
            <person name="Kleber M."/>
            <person name="Mauceli E."/>
            <person name="MacCallum I."/>
        </authorList>
    </citation>
    <scope>NUCLEOTIDE SEQUENCE [LARGE SCALE GENOMIC DNA]</scope>
    <source>
        <strain evidence="3">white501</strain>
    </source>
</reference>
<sequence>MPRPHAYRRARNRGSGDTDVSAISQEMDEMPSRFSSTSPDSEDSREQSTSTASTEEDESPYRQSLRREKSILASSPLSME</sequence>
<dbReference type="AlphaFoldDB" id="B4R331"/>
<protein>
    <submittedName>
        <fullName evidence="2">GD16398</fullName>
    </submittedName>
</protein>
<gene>
    <name evidence="2" type="primary">Dsim\GD16398</name>
    <name evidence="2" type="ORF">Dsim_GD16398</name>
</gene>
<dbReference type="HOGENOM" id="CLU_2592350_0_0_1"/>
<proteinExistence type="predicted"/>
<evidence type="ECO:0000313" key="3">
    <source>
        <dbReference type="Proteomes" id="UP000000304"/>
    </source>
</evidence>
<evidence type="ECO:0000313" key="2">
    <source>
        <dbReference type="EMBL" id="EDX16885.1"/>
    </source>
</evidence>
<dbReference type="Proteomes" id="UP000000304">
    <property type="component" value="Chromosome X"/>
</dbReference>
<feature type="region of interest" description="Disordered" evidence="1">
    <location>
        <begin position="1"/>
        <end position="80"/>
    </location>
</feature>
<feature type="compositionally biased region" description="Basic residues" evidence="1">
    <location>
        <begin position="1"/>
        <end position="12"/>
    </location>
</feature>